<dbReference type="EMBL" id="JACIEH010000002">
    <property type="protein sequence ID" value="MBB4098703.1"/>
    <property type="molecule type" value="Genomic_DNA"/>
</dbReference>
<keyword evidence="1" id="KW-0732">Signal</keyword>
<sequence length="183" mass="18292">MRISFLLAVPAALVATPVLAQSNGTVTVNGSVADRCLFTIPSAVIALGEISQSGTGASAGKLDTTRVDNQFRDLVGWCNGTAATMTVEAQPLLNLDYSGAPIAGFDTRVDYLATAAANSTSATDSSLAANPGPGSPVNVGLFTGNIRVTLSQSSTPGSGLLVAGNYGGQVIVTLTPNFSGGGD</sequence>
<evidence type="ECO:0000313" key="2">
    <source>
        <dbReference type="EMBL" id="MBB4098703.1"/>
    </source>
</evidence>
<protein>
    <recommendedName>
        <fullName evidence="4">Type 1 fimbria pilin</fullName>
    </recommendedName>
</protein>
<proteinExistence type="predicted"/>
<name>A0A7W6JSB8_9SPHN</name>
<gene>
    <name evidence="2" type="ORF">GGR46_002267</name>
</gene>
<dbReference type="AlphaFoldDB" id="A0A7W6JSB8"/>
<reference evidence="2 3" key="1">
    <citation type="submission" date="2020-08" db="EMBL/GenBank/DDBJ databases">
        <title>Genomic Encyclopedia of Type Strains, Phase IV (KMG-IV): sequencing the most valuable type-strain genomes for metagenomic binning, comparative biology and taxonomic classification.</title>
        <authorList>
            <person name="Goeker M."/>
        </authorList>
    </citation>
    <scope>NUCLEOTIDE SEQUENCE [LARGE SCALE GENOMIC DNA]</scope>
    <source>
        <strain evidence="2 3">DSM 101806</strain>
    </source>
</reference>
<dbReference type="RefSeq" id="WP_183997701.1">
    <property type="nucleotide sequence ID" value="NZ_JACIEH010000002.1"/>
</dbReference>
<dbReference type="Proteomes" id="UP000557392">
    <property type="component" value="Unassembled WGS sequence"/>
</dbReference>
<accession>A0A7W6JSB8</accession>
<feature type="signal peptide" evidence="1">
    <location>
        <begin position="1"/>
        <end position="20"/>
    </location>
</feature>
<keyword evidence="3" id="KW-1185">Reference proteome</keyword>
<evidence type="ECO:0008006" key="4">
    <source>
        <dbReference type="Google" id="ProtNLM"/>
    </source>
</evidence>
<evidence type="ECO:0000256" key="1">
    <source>
        <dbReference type="SAM" id="SignalP"/>
    </source>
</evidence>
<feature type="chain" id="PRO_5031155351" description="Type 1 fimbria pilin" evidence="1">
    <location>
        <begin position="21"/>
        <end position="183"/>
    </location>
</feature>
<evidence type="ECO:0000313" key="3">
    <source>
        <dbReference type="Proteomes" id="UP000557392"/>
    </source>
</evidence>
<organism evidence="2 3">
    <name type="scientific">Sphingomonas kyeonggiensis</name>
    <dbReference type="NCBI Taxonomy" id="1268553"/>
    <lineage>
        <taxon>Bacteria</taxon>
        <taxon>Pseudomonadati</taxon>
        <taxon>Pseudomonadota</taxon>
        <taxon>Alphaproteobacteria</taxon>
        <taxon>Sphingomonadales</taxon>
        <taxon>Sphingomonadaceae</taxon>
        <taxon>Sphingomonas</taxon>
    </lineage>
</organism>
<comment type="caution">
    <text evidence="2">The sequence shown here is derived from an EMBL/GenBank/DDBJ whole genome shotgun (WGS) entry which is preliminary data.</text>
</comment>